<evidence type="ECO:0000313" key="2">
    <source>
        <dbReference type="Proteomes" id="UP001341840"/>
    </source>
</evidence>
<protein>
    <submittedName>
        <fullName evidence="1">Uncharacterized protein</fullName>
    </submittedName>
</protein>
<gene>
    <name evidence="1" type="ORF">PIB30_054081</name>
</gene>
<proteinExistence type="predicted"/>
<evidence type="ECO:0000313" key="1">
    <source>
        <dbReference type="EMBL" id="MED6209377.1"/>
    </source>
</evidence>
<keyword evidence="2" id="KW-1185">Reference proteome</keyword>
<dbReference type="Proteomes" id="UP001341840">
    <property type="component" value="Unassembled WGS sequence"/>
</dbReference>
<dbReference type="EMBL" id="JASCZI010242064">
    <property type="protein sequence ID" value="MED6209377.1"/>
    <property type="molecule type" value="Genomic_DNA"/>
</dbReference>
<organism evidence="1 2">
    <name type="scientific">Stylosanthes scabra</name>
    <dbReference type="NCBI Taxonomy" id="79078"/>
    <lineage>
        <taxon>Eukaryota</taxon>
        <taxon>Viridiplantae</taxon>
        <taxon>Streptophyta</taxon>
        <taxon>Embryophyta</taxon>
        <taxon>Tracheophyta</taxon>
        <taxon>Spermatophyta</taxon>
        <taxon>Magnoliopsida</taxon>
        <taxon>eudicotyledons</taxon>
        <taxon>Gunneridae</taxon>
        <taxon>Pentapetalae</taxon>
        <taxon>rosids</taxon>
        <taxon>fabids</taxon>
        <taxon>Fabales</taxon>
        <taxon>Fabaceae</taxon>
        <taxon>Papilionoideae</taxon>
        <taxon>50 kb inversion clade</taxon>
        <taxon>dalbergioids sensu lato</taxon>
        <taxon>Dalbergieae</taxon>
        <taxon>Pterocarpus clade</taxon>
        <taxon>Stylosanthes</taxon>
    </lineage>
</organism>
<accession>A0ABU6YHZ3</accession>
<comment type="caution">
    <text evidence="1">The sequence shown here is derived from an EMBL/GenBank/DDBJ whole genome shotgun (WGS) entry which is preliminary data.</text>
</comment>
<name>A0ABU6YHZ3_9FABA</name>
<reference evidence="1 2" key="1">
    <citation type="journal article" date="2023" name="Plants (Basel)">
        <title>Bridging the Gap: Combining Genomics and Transcriptomics Approaches to Understand Stylosanthes scabra, an Orphan Legume from the Brazilian Caatinga.</title>
        <authorList>
            <person name="Ferreira-Neto J.R.C."/>
            <person name="da Silva M.D."/>
            <person name="Binneck E."/>
            <person name="de Melo N.F."/>
            <person name="da Silva R.H."/>
            <person name="de Melo A.L.T.M."/>
            <person name="Pandolfi V."/>
            <person name="Bustamante F.O."/>
            <person name="Brasileiro-Vidal A.C."/>
            <person name="Benko-Iseppon A.M."/>
        </authorList>
    </citation>
    <scope>NUCLEOTIDE SEQUENCE [LARGE SCALE GENOMIC DNA]</scope>
    <source>
        <tissue evidence="1">Leaves</tissue>
    </source>
</reference>
<sequence length="129" mass="14805">MDKGSLRNKKRSFGAILTKSPMPRLRKRSSILSSQWINQIIYSNLQVSTIIQGIPLVHQFKDQVSRESPTHRHGSWRLFVLQLDPTMPRYPLIKPRHGHQLCLSTLRHGNPRICVDRHSSAPEASINHA</sequence>